<feature type="transmembrane region" description="Helical" evidence="1">
    <location>
        <begin position="115"/>
        <end position="135"/>
    </location>
</feature>
<dbReference type="Pfam" id="PF13796">
    <property type="entry name" value="Sensor"/>
    <property type="match status" value="1"/>
</dbReference>
<keyword evidence="1" id="KW-1133">Transmembrane helix</keyword>
<name>A0ABS8JF50_9GAMM</name>
<evidence type="ECO:0000256" key="1">
    <source>
        <dbReference type="SAM" id="Phobius"/>
    </source>
</evidence>
<accession>A0ABS8JF50</accession>
<feature type="domain" description="Putative sensor" evidence="2">
    <location>
        <begin position="118"/>
        <end position="311"/>
    </location>
</feature>
<dbReference type="InterPro" id="IPR025828">
    <property type="entry name" value="Put_sensor_dom"/>
</dbReference>
<comment type="caution">
    <text evidence="3">The sequence shown here is derived from an EMBL/GenBank/DDBJ whole genome shotgun (WGS) entry which is preliminary data.</text>
</comment>
<evidence type="ECO:0000313" key="4">
    <source>
        <dbReference type="Proteomes" id="UP001165293"/>
    </source>
</evidence>
<protein>
    <submittedName>
        <fullName evidence="3">Sensor domain-containing protein</fullName>
    </submittedName>
</protein>
<dbReference type="EMBL" id="JAJGAK010000001">
    <property type="protein sequence ID" value="MCC8362213.1"/>
    <property type="molecule type" value="Genomic_DNA"/>
</dbReference>
<gene>
    <name evidence="3" type="ORF">LK996_03885</name>
</gene>
<evidence type="ECO:0000259" key="2">
    <source>
        <dbReference type="Pfam" id="PF13796"/>
    </source>
</evidence>
<sequence>MNAPSNSTVLPRSIPEYLDQLRAALAGADPALVQDALYDAEEYLRSELSERPDTPEAEVIASVAGSYGAPHEVAEIYRDTEVRVQTALRAPKPVQRESALGKFFGVAADPRTYGALFYSILALATGIFYFTWVVVGLSLSAGFAVLVIGIPFVILFLGSVRVLSLVEGRIVEAMLGQRMPRRPLYSARGKGWMERIKDMFIDPRTWSTVLYMLAMLPLGILYFTLAVSLMTTALACIAAPVLLGFGAFDNWYVDGYWIGPFTLNNFEVSQGLGGWWEYPIVFAFGIALLFGTMHLMRGIGHLHGQFAKHLLVKSSQYA</sequence>
<reference evidence="3" key="1">
    <citation type="submission" date="2021-10" db="EMBL/GenBank/DDBJ databases">
        <authorList>
            <person name="Lyu M."/>
            <person name="Wang X."/>
            <person name="Meng X."/>
            <person name="Xu K."/>
        </authorList>
    </citation>
    <scope>NUCLEOTIDE SEQUENCE</scope>
    <source>
        <strain evidence="3">A6</strain>
    </source>
</reference>
<keyword evidence="4" id="KW-1185">Reference proteome</keyword>
<organism evidence="3 4">
    <name type="scientific">Noviluteimonas lactosilytica</name>
    <dbReference type="NCBI Taxonomy" id="2888523"/>
    <lineage>
        <taxon>Bacteria</taxon>
        <taxon>Pseudomonadati</taxon>
        <taxon>Pseudomonadota</taxon>
        <taxon>Gammaproteobacteria</taxon>
        <taxon>Lysobacterales</taxon>
        <taxon>Lysobacteraceae</taxon>
        <taxon>Noviluteimonas</taxon>
    </lineage>
</organism>
<feature type="transmembrane region" description="Helical" evidence="1">
    <location>
        <begin position="141"/>
        <end position="160"/>
    </location>
</feature>
<keyword evidence="1" id="KW-0472">Membrane</keyword>
<dbReference type="Proteomes" id="UP001165293">
    <property type="component" value="Unassembled WGS sequence"/>
</dbReference>
<evidence type="ECO:0000313" key="3">
    <source>
        <dbReference type="EMBL" id="MCC8362213.1"/>
    </source>
</evidence>
<keyword evidence="1" id="KW-0812">Transmembrane</keyword>
<proteinExistence type="predicted"/>
<feature type="transmembrane region" description="Helical" evidence="1">
    <location>
        <begin position="209"/>
        <end position="242"/>
    </location>
</feature>
<feature type="transmembrane region" description="Helical" evidence="1">
    <location>
        <begin position="275"/>
        <end position="296"/>
    </location>
</feature>
<dbReference type="RefSeq" id="WP_230525833.1">
    <property type="nucleotide sequence ID" value="NZ_JAJGAK010000001.1"/>
</dbReference>